<dbReference type="AlphaFoldDB" id="A0A1M7BXB5"/>
<protein>
    <submittedName>
        <fullName evidence="1">Uncharacterized protein</fullName>
    </submittedName>
</protein>
<proteinExistence type="predicted"/>
<name>A0A1M7BXB5_9GAMM</name>
<gene>
    <name evidence="1" type="ORF">SAMN05660971_00883</name>
</gene>
<dbReference type="Proteomes" id="UP000184123">
    <property type="component" value="Unassembled WGS sequence"/>
</dbReference>
<sequence>MIAMVMAARGVLDGFRQVQIGTISLVIITAARDAAGRSGLLPGGKGEDAIENCHGPIFLLVALGSLLRPHRSMSTTDRGADAA</sequence>
<reference evidence="1 2" key="1">
    <citation type="submission" date="2016-11" db="EMBL/GenBank/DDBJ databases">
        <authorList>
            <person name="Jaros S."/>
            <person name="Januszkiewicz K."/>
            <person name="Wedrychowicz H."/>
        </authorList>
    </citation>
    <scope>NUCLEOTIDE SEQUENCE [LARGE SCALE GENOMIC DNA]</scope>
    <source>
        <strain evidence="1 2">DSM 4740</strain>
    </source>
</reference>
<evidence type="ECO:0000313" key="2">
    <source>
        <dbReference type="Proteomes" id="UP000184123"/>
    </source>
</evidence>
<organism evidence="1 2">
    <name type="scientific">Halomonas cupida</name>
    <dbReference type="NCBI Taxonomy" id="44933"/>
    <lineage>
        <taxon>Bacteria</taxon>
        <taxon>Pseudomonadati</taxon>
        <taxon>Pseudomonadota</taxon>
        <taxon>Gammaproteobacteria</taxon>
        <taxon>Oceanospirillales</taxon>
        <taxon>Halomonadaceae</taxon>
        <taxon>Halomonas</taxon>
    </lineage>
</organism>
<dbReference type="EMBL" id="FRCA01000002">
    <property type="protein sequence ID" value="SHL59594.1"/>
    <property type="molecule type" value="Genomic_DNA"/>
</dbReference>
<dbReference type="STRING" id="44933.SAMN05660971_00883"/>
<evidence type="ECO:0000313" key="1">
    <source>
        <dbReference type="EMBL" id="SHL59594.1"/>
    </source>
</evidence>
<accession>A0A1M7BXB5</accession>